<evidence type="ECO:0000313" key="2">
    <source>
        <dbReference type="EMBL" id="CAJ1957150.1"/>
    </source>
</evidence>
<evidence type="ECO:0000256" key="1">
    <source>
        <dbReference type="SAM" id="MobiDB-lite"/>
    </source>
</evidence>
<feature type="compositionally biased region" description="Basic and acidic residues" evidence="1">
    <location>
        <begin position="58"/>
        <end position="67"/>
    </location>
</feature>
<evidence type="ECO:0000313" key="3">
    <source>
        <dbReference type="Proteomes" id="UP001295423"/>
    </source>
</evidence>
<keyword evidence="3" id="KW-1185">Reference proteome</keyword>
<gene>
    <name evidence="2" type="ORF">CYCCA115_LOCUS16571</name>
</gene>
<dbReference type="AlphaFoldDB" id="A0AAD2FYN8"/>
<feature type="compositionally biased region" description="Polar residues" evidence="1">
    <location>
        <begin position="11"/>
        <end position="22"/>
    </location>
</feature>
<name>A0AAD2FYN8_9STRA</name>
<reference evidence="2" key="1">
    <citation type="submission" date="2023-08" db="EMBL/GenBank/DDBJ databases">
        <authorList>
            <person name="Audoor S."/>
            <person name="Bilcke G."/>
        </authorList>
    </citation>
    <scope>NUCLEOTIDE SEQUENCE</scope>
</reference>
<accession>A0AAD2FYN8</accession>
<comment type="caution">
    <text evidence="2">The sequence shown here is derived from an EMBL/GenBank/DDBJ whole genome shotgun (WGS) entry which is preliminary data.</text>
</comment>
<organism evidence="2 3">
    <name type="scientific">Cylindrotheca closterium</name>
    <dbReference type="NCBI Taxonomy" id="2856"/>
    <lineage>
        <taxon>Eukaryota</taxon>
        <taxon>Sar</taxon>
        <taxon>Stramenopiles</taxon>
        <taxon>Ochrophyta</taxon>
        <taxon>Bacillariophyta</taxon>
        <taxon>Bacillariophyceae</taxon>
        <taxon>Bacillariophycidae</taxon>
        <taxon>Bacillariales</taxon>
        <taxon>Bacillariaceae</taxon>
        <taxon>Cylindrotheca</taxon>
    </lineage>
</organism>
<sequence>MRPESEGIYQDSPSSQANVQTPENEKEQIVPDAQESPSLDRAGLERTRSIMDDDEVENDKTEDRTLPEDDDNNVSILDVDDVVPNRPQRSSSISGLKLVDSNEWENTSVQQQSCPTCQDGLQFTTGCEGQLVEQFQFVSACRHPRDFLTIFQDHADSFDGAEHAVAGFYHIPKDCEYCGAESTKFCPGRCTRPKSFFHRKRPPFCSPSKTWDSKTDIQITLSDSKDKKQEVDVGRSPLRSLLLFGR</sequence>
<dbReference type="EMBL" id="CAKOGP040001936">
    <property type="protein sequence ID" value="CAJ1957150.1"/>
    <property type="molecule type" value="Genomic_DNA"/>
</dbReference>
<dbReference type="Proteomes" id="UP001295423">
    <property type="component" value="Unassembled WGS sequence"/>
</dbReference>
<feature type="compositionally biased region" description="Basic and acidic residues" evidence="1">
    <location>
        <begin position="42"/>
        <end position="51"/>
    </location>
</feature>
<proteinExistence type="predicted"/>
<protein>
    <submittedName>
        <fullName evidence="2">Uncharacterized protein</fullName>
    </submittedName>
</protein>
<feature type="region of interest" description="Disordered" evidence="1">
    <location>
        <begin position="1"/>
        <end position="74"/>
    </location>
</feature>